<dbReference type="InterPro" id="IPR050309">
    <property type="entry name" value="Type-B_Carboxylest/Lipase"/>
</dbReference>
<dbReference type="Proteomes" id="UP001221150">
    <property type="component" value="Unassembled WGS sequence"/>
</dbReference>
<protein>
    <recommendedName>
        <fullName evidence="4">Carboxylic ester hydrolase</fullName>
        <ecNumber evidence="4">3.1.1.-</ecNumber>
    </recommendedName>
</protein>
<comment type="similarity">
    <text evidence="2">Belongs to the 'GDXG' lipolytic enzyme family.</text>
</comment>
<evidence type="ECO:0000256" key="3">
    <source>
        <dbReference type="ARBA" id="ARBA00022801"/>
    </source>
</evidence>
<dbReference type="InterPro" id="IPR019826">
    <property type="entry name" value="Carboxylesterase_B_AS"/>
</dbReference>
<dbReference type="PANTHER" id="PTHR11559">
    <property type="entry name" value="CARBOXYLESTERASE"/>
    <property type="match status" value="1"/>
</dbReference>
<dbReference type="Pfam" id="PF00135">
    <property type="entry name" value="COesterase"/>
    <property type="match status" value="1"/>
</dbReference>
<keyword evidence="3 4" id="KW-0378">Hydrolase</keyword>
<feature type="domain" description="Carboxylesterase type B" evidence="5">
    <location>
        <begin position="3"/>
        <end position="463"/>
    </location>
</feature>
<evidence type="ECO:0000259" key="5">
    <source>
        <dbReference type="Pfam" id="PF00135"/>
    </source>
</evidence>
<dbReference type="InterPro" id="IPR002168">
    <property type="entry name" value="Lipase_GDXG_HIS_AS"/>
</dbReference>
<reference evidence="6 7" key="1">
    <citation type="submission" date="2023-03" db="EMBL/GenBank/DDBJ databases">
        <title>Draft genome sequence of Streptomyces sp. K1PA1 isolated from peat swamp forest in Thailand.</title>
        <authorList>
            <person name="Klaysubun C."/>
            <person name="Duangmal K."/>
        </authorList>
    </citation>
    <scope>NUCLEOTIDE SEQUENCE [LARGE SCALE GENOMIC DNA]</scope>
    <source>
        <strain evidence="6 7">K1PA1</strain>
    </source>
</reference>
<dbReference type="SUPFAM" id="SSF53474">
    <property type="entry name" value="alpha/beta-Hydrolases"/>
    <property type="match status" value="1"/>
</dbReference>
<evidence type="ECO:0000256" key="1">
    <source>
        <dbReference type="ARBA" id="ARBA00005964"/>
    </source>
</evidence>
<sequence>MHPVVHTRYGSVRGTLGPSGIAAFKGVPYAIPPLGELRFRPPLPPRPWNGVRDAVDYGPTAPKSPYAPPFDQLIPEVDIPGEDFLNLNVWTPDPAGRLPVMVWLHGGAFANGSGSAPCYDGTAFARDGVVLVTLNYRLGVEGFLHLATDHSEATANLGLLDQIAALEWVRDNIGGFGGDPEAVTVFGESAGAMSIGTLLAMPAARGLFHRAVLQSGAAHHTLSPTSAALVGNRLAQILGVPPTRAAIGEVPPKRLLPAQQRLRAEISARPDPRLWGEAVHNLMPFEPVVDGRTLPTPPVDAIDAGAAAGIDVLVGTNRDEYRLFLVPTGMSALVGEEMLERAATGYGLKPVEGVAAYRAAFEEASPGLLLAEIATDWFYRIPALRLADAQSRHGARAYVYEFAWQPPTFDGQLGACHASELPFVFDALDDPAFVGLLGPHPPQQVADAMHAAWVAFATAGDPGWPRYDADRPVMRFGGATGFPAAVETDPRGALRTSWDGVR</sequence>
<comment type="caution">
    <text evidence="6">The sequence shown here is derived from an EMBL/GenBank/DDBJ whole genome shotgun (WGS) entry which is preliminary data.</text>
</comment>
<dbReference type="Gene3D" id="3.40.50.1820">
    <property type="entry name" value="alpha/beta hydrolase"/>
    <property type="match status" value="1"/>
</dbReference>
<evidence type="ECO:0000313" key="7">
    <source>
        <dbReference type="Proteomes" id="UP001221150"/>
    </source>
</evidence>
<evidence type="ECO:0000256" key="2">
    <source>
        <dbReference type="ARBA" id="ARBA00010515"/>
    </source>
</evidence>
<dbReference type="PROSITE" id="PS00122">
    <property type="entry name" value="CARBOXYLESTERASE_B_1"/>
    <property type="match status" value="1"/>
</dbReference>
<gene>
    <name evidence="6" type="ORF">P3H78_16185</name>
</gene>
<dbReference type="EMBL" id="JARJBB010000007">
    <property type="protein sequence ID" value="MDF3300136.1"/>
    <property type="molecule type" value="Genomic_DNA"/>
</dbReference>
<organism evidence="6 7">
    <name type="scientific">Streptomyces tropicalis</name>
    <dbReference type="NCBI Taxonomy" id="3034234"/>
    <lineage>
        <taxon>Bacteria</taxon>
        <taxon>Bacillati</taxon>
        <taxon>Actinomycetota</taxon>
        <taxon>Actinomycetes</taxon>
        <taxon>Kitasatosporales</taxon>
        <taxon>Streptomycetaceae</taxon>
        <taxon>Streptomyces</taxon>
    </lineage>
</organism>
<dbReference type="PROSITE" id="PS01173">
    <property type="entry name" value="LIPASE_GDXG_HIS"/>
    <property type="match status" value="1"/>
</dbReference>
<accession>A0ABT6A666</accession>
<dbReference type="EC" id="3.1.1.-" evidence="4"/>
<dbReference type="RefSeq" id="WP_276109688.1">
    <property type="nucleotide sequence ID" value="NZ_JARJBB010000007.1"/>
</dbReference>
<dbReference type="InterPro" id="IPR029058">
    <property type="entry name" value="AB_hydrolase_fold"/>
</dbReference>
<keyword evidence="7" id="KW-1185">Reference proteome</keyword>
<evidence type="ECO:0000313" key="6">
    <source>
        <dbReference type="EMBL" id="MDF3300136.1"/>
    </source>
</evidence>
<dbReference type="InterPro" id="IPR002018">
    <property type="entry name" value="CarbesteraseB"/>
</dbReference>
<comment type="similarity">
    <text evidence="1 4">Belongs to the type-B carboxylesterase/lipase family.</text>
</comment>
<evidence type="ECO:0000256" key="4">
    <source>
        <dbReference type="RuleBase" id="RU361235"/>
    </source>
</evidence>
<name>A0ABT6A666_9ACTN</name>
<proteinExistence type="inferred from homology"/>